<dbReference type="SMART" id="SM00355">
    <property type="entry name" value="ZnF_C2H2"/>
    <property type="match status" value="4"/>
</dbReference>
<feature type="domain" description="C2H2-type" evidence="11">
    <location>
        <begin position="249"/>
        <end position="271"/>
    </location>
</feature>
<dbReference type="STRING" id="7168.A0A3F2YW08"/>
<evidence type="ECO:0000259" key="11">
    <source>
        <dbReference type="PROSITE" id="PS50157"/>
    </source>
</evidence>
<dbReference type="SUPFAM" id="SSF57716">
    <property type="entry name" value="Glucocorticoid receptor-like (DNA-binding domain)"/>
    <property type="match status" value="1"/>
</dbReference>
<evidence type="ECO:0000256" key="9">
    <source>
        <dbReference type="PROSITE-ProRule" id="PRU00042"/>
    </source>
</evidence>
<protein>
    <recommendedName>
        <fullName evidence="11">C2H2-type domain-containing protein</fullName>
    </recommendedName>
</protein>
<evidence type="ECO:0000256" key="2">
    <source>
        <dbReference type="ARBA" id="ARBA00022723"/>
    </source>
</evidence>
<comment type="subcellular location">
    <subcellularLocation>
        <location evidence="1">Nucleus</location>
    </subcellularLocation>
</comment>
<dbReference type="InterPro" id="IPR050527">
    <property type="entry name" value="Snail/Krueppel_Znf"/>
</dbReference>
<dbReference type="GO" id="GO:0008270">
    <property type="term" value="F:zinc ion binding"/>
    <property type="evidence" value="ECO:0007669"/>
    <property type="project" value="UniProtKB-KW"/>
</dbReference>
<comment type="similarity">
    <text evidence="8">Belongs to the snail C2H2-type zinc-finger protein family.</text>
</comment>
<proteinExistence type="inferred from homology"/>
<dbReference type="InterPro" id="IPR036236">
    <property type="entry name" value="Znf_C2H2_sf"/>
</dbReference>
<dbReference type="EnsemblMetazoa" id="ADIR016114-RA">
    <property type="protein sequence ID" value="ADIR016114-PA"/>
    <property type="gene ID" value="ADIR016114"/>
</dbReference>
<evidence type="ECO:0000256" key="5">
    <source>
        <dbReference type="ARBA" id="ARBA00022833"/>
    </source>
</evidence>
<dbReference type="SMART" id="SM00868">
    <property type="entry name" value="zf-AD"/>
    <property type="match status" value="1"/>
</dbReference>
<dbReference type="Pfam" id="PF00096">
    <property type="entry name" value="zf-C2H2"/>
    <property type="match status" value="1"/>
</dbReference>
<dbReference type="PROSITE" id="PS50157">
    <property type="entry name" value="ZINC_FINGER_C2H2_2"/>
    <property type="match status" value="1"/>
</dbReference>
<keyword evidence="7" id="KW-0539">Nucleus</keyword>
<evidence type="ECO:0000256" key="6">
    <source>
        <dbReference type="ARBA" id="ARBA00023125"/>
    </source>
</evidence>
<evidence type="ECO:0000256" key="8">
    <source>
        <dbReference type="ARBA" id="ARBA00037948"/>
    </source>
</evidence>
<sequence length="350" mass="39360">MSTMQCRLCLAETDPNGGISMLDTTFKNAMDCVFQFKLPVTEGLSVRSCSQCMWTVLNFHSYAMLVERNQLKLATKTTQILIASDESSKMFSIVLPSEDDPLSDSNHGENSNEHSASEAERASTLAPVDPVDYLYIVGASPPSNDPTAEESPSSNSETRTTAHLKAQTSFARRKEAARLTFSSSKRRATNDNRAVCVPSAPAEQTIPRTKKLHCDRCKRTFFHRREYLHHMGPYNRCPIPVSERLPKKFPCDQCDAAFPFKWLLVRHAKTHLPAACPICEMQVNRSELPIHMHGHKQPHRCDVCNRGFESVTAYIKHKSRCLKLPIALIDVDDVGRGSLLPAFRRSQRLE</sequence>
<dbReference type="AlphaFoldDB" id="A0A3F2YW08"/>
<feature type="compositionally biased region" description="Polar residues" evidence="10">
    <location>
        <begin position="141"/>
        <end position="170"/>
    </location>
</feature>
<keyword evidence="5" id="KW-0862">Zinc</keyword>
<keyword evidence="3" id="KW-0677">Repeat</keyword>
<dbReference type="PROSITE" id="PS00028">
    <property type="entry name" value="ZINC_FINGER_C2H2_1"/>
    <property type="match status" value="1"/>
</dbReference>
<feature type="region of interest" description="Disordered" evidence="10">
    <location>
        <begin position="96"/>
        <end position="123"/>
    </location>
</feature>
<keyword evidence="6" id="KW-0238">DNA-binding</keyword>
<keyword evidence="13" id="KW-1185">Reference proteome</keyword>
<dbReference type="GO" id="GO:0005634">
    <property type="term" value="C:nucleus"/>
    <property type="evidence" value="ECO:0007669"/>
    <property type="project" value="UniProtKB-SubCell"/>
</dbReference>
<keyword evidence="4 9" id="KW-0863">Zinc-finger</keyword>
<dbReference type="Gene3D" id="3.40.1800.20">
    <property type="match status" value="1"/>
</dbReference>
<name>A0A3F2YW08_9DIPT</name>
<dbReference type="SUPFAM" id="SSF57667">
    <property type="entry name" value="beta-beta-alpha zinc fingers"/>
    <property type="match status" value="2"/>
</dbReference>
<evidence type="ECO:0000313" key="12">
    <source>
        <dbReference type="EnsemblMetazoa" id="ADIR016114-PA"/>
    </source>
</evidence>
<feature type="compositionally biased region" description="Basic and acidic residues" evidence="10">
    <location>
        <begin position="106"/>
        <end position="121"/>
    </location>
</feature>
<feature type="region of interest" description="Disordered" evidence="10">
    <location>
        <begin position="136"/>
        <end position="170"/>
    </location>
</feature>
<dbReference type="GO" id="GO:0000981">
    <property type="term" value="F:DNA-binding transcription factor activity, RNA polymerase II-specific"/>
    <property type="evidence" value="ECO:0007669"/>
    <property type="project" value="TreeGrafter"/>
</dbReference>
<dbReference type="GO" id="GO:0000978">
    <property type="term" value="F:RNA polymerase II cis-regulatory region sequence-specific DNA binding"/>
    <property type="evidence" value="ECO:0007669"/>
    <property type="project" value="TreeGrafter"/>
</dbReference>
<dbReference type="VEuPathDB" id="VectorBase:ADIR016114"/>
<reference evidence="13" key="1">
    <citation type="submission" date="2013-03" db="EMBL/GenBank/DDBJ databases">
        <title>The Genome Sequence of Anopheles dirus WRAIR2.</title>
        <authorList>
            <consortium name="The Broad Institute Genomics Platform"/>
            <person name="Neafsey D.E."/>
            <person name="Walton C."/>
            <person name="Walker B."/>
            <person name="Young S.K."/>
            <person name="Zeng Q."/>
            <person name="Gargeya S."/>
            <person name="Fitzgerald M."/>
            <person name="Haas B."/>
            <person name="Abouelleil A."/>
            <person name="Allen A.W."/>
            <person name="Alvarado L."/>
            <person name="Arachchi H.M."/>
            <person name="Berlin A.M."/>
            <person name="Chapman S.B."/>
            <person name="Gainer-Dewar J."/>
            <person name="Goldberg J."/>
            <person name="Griggs A."/>
            <person name="Gujja S."/>
            <person name="Hansen M."/>
            <person name="Howarth C."/>
            <person name="Imamovic A."/>
            <person name="Ireland A."/>
            <person name="Larimer J."/>
            <person name="McCowan C."/>
            <person name="Murphy C."/>
            <person name="Pearson M."/>
            <person name="Poon T.W."/>
            <person name="Priest M."/>
            <person name="Roberts A."/>
            <person name="Saif S."/>
            <person name="Shea T."/>
            <person name="Sisk P."/>
            <person name="Sykes S."/>
            <person name="Wortman J."/>
            <person name="Nusbaum C."/>
            <person name="Birren B."/>
        </authorList>
    </citation>
    <scope>NUCLEOTIDE SEQUENCE [LARGE SCALE GENOMIC DNA]</scope>
    <source>
        <strain evidence="13">WRAIR2</strain>
    </source>
</reference>
<evidence type="ECO:0000256" key="7">
    <source>
        <dbReference type="ARBA" id="ARBA00023242"/>
    </source>
</evidence>
<evidence type="ECO:0000256" key="10">
    <source>
        <dbReference type="SAM" id="MobiDB-lite"/>
    </source>
</evidence>
<keyword evidence="2" id="KW-0479">Metal-binding</keyword>
<dbReference type="InterPro" id="IPR012934">
    <property type="entry name" value="Znf_AD"/>
</dbReference>
<organism evidence="12 13">
    <name type="scientific">Anopheles dirus</name>
    <dbReference type="NCBI Taxonomy" id="7168"/>
    <lineage>
        <taxon>Eukaryota</taxon>
        <taxon>Metazoa</taxon>
        <taxon>Ecdysozoa</taxon>
        <taxon>Arthropoda</taxon>
        <taxon>Hexapoda</taxon>
        <taxon>Insecta</taxon>
        <taxon>Pterygota</taxon>
        <taxon>Neoptera</taxon>
        <taxon>Endopterygota</taxon>
        <taxon>Diptera</taxon>
        <taxon>Nematocera</taxon>
        <taxon>Culicoidea</taxon>
        <taxon>Culicidae</taxon>
        <taxon>Anophelinae</taxon>
        <taxon>Anopheles</taxon>
    </lineage>
</organism>
<dbReference type="PANTHER" id="PTHR24388">
    <property type="entry name" value="ZINC FINGER PROTEIN"/>
    <property type="match status" value="1"/>
</dbReference>
<dbReference type="Gene3D" id="3.30.160.60">
    <property type="entry name" value="Classic Zinc Finger"/>
    <property type="match status" value="2"/>
</dbReference>
<accession>A0A3F2YW08</accession>
<dbReference type="InterPro" id="IPR013087">
    <property type="entry name" value="Znf_C2H2_type"/>
</dbReference>
<dbReference type="PANTHER" id="PTHR24388:SF54">
    <property type="entry name" value="PROTEIN ESCARGOT"/>
    <property type="match status" value="1"/>
</dbReference>
<evidence type="ECO:0000256" key="1">
    <source>
        <dbReference type="ARBA" id="ARBA00004123"/>
    </source>
</evidence>
<evidence type="ECO:0000256" key="3">
    <source>
        <dbReference type="ARBA" id="ARBA00022737"/>
    </source>
</evidence>
<dbReference type="Proteomes" id="UP000075884">
    <property type="component" value="Unassembled WGS sequence"/>
</dbReference>
<reference evidence="12" key="2">
    <citation type="submission" date="2020-05" db="UniProtKB">
        <authorList>
            <consortium name="EnsemblMetazoa"/>
        </authorList>
    </citation>
    <scope>IDENTIFICATION</scope>
    <source>
        <strain evidence="12">WRAIR2</strain>
    </source>
</reference>
<evidence type="ECO:0000313" key="13">
    <source>
        <dbReference type="Proteomes" id="UP000075884"/>
    </source>
</evidence>
<evidence type="ECO:0000256" key="4">
    <source>
        <dbReference type="ARBA" id="ARBA00022771"/>
    </source>
</evidence>